<organism evidence="2">
    <name type="scientific">bioreactor metagenome</name>
    <dbReference type="NCBI Taxonomy" id="1076179"/>
    <lineage>
        <taxon>unclassified sequences</taxon>
        <taxon>metagenomes</taxon>
        <taxon>ecological metagenomes</taxon>
    </lineage>
</organism>
<accession>A0A645E9B9</accession>
<dbReference type="AlphaFoldDB" id="A0A645E9B9"/>
<dbReference type="GO" id="GO:0000160">
    <property type="term" value="P:phosphorelay signal transduction system"/>
    <property type="evidence" value="ECO:0007669"/>
    <property type="project" value="InterPro"/>
</dbReference>
<name>A0A645E9B9_9ZZZZ</name>
<sequence length="163" mass="18419">MKSTYAVKFEEGNNKMSTNIAAKPIEILLVEDSKGDVGLIEEVFEDAKIRNNLRVVEDGEEAILYLRGEGQFSGVLRPDIILLDLNLPKKDGREVLEEIKNDDDLKNIPVVVLTTSKAEADILKSYNLHANAYVTKPVDFDQFIKVIKSIEDFWLEVVRLPSK</sequence>
<dbReference type="PANTHER" id="PTHR44520">
    <property type="entry name" value="RESPONSE REGULATOR RCP1-RELATED"/>
    <property type="match status" value="1"/>
</dbReference>
<dbReference type="Gene3D" id="3.40.50.2300">
    <property type="match status" value="1"/>
</dbReference>
<evidence type="ECO:0000313" key="2">
    <source>
        <dbReference type="EMBL" id="MPM97728.1"/>
    </source>
</evidence>
<dbReference type="EMBL" id="VSSQ01043955">
    <property type="protein sequence ID" value="MPM97728.1"/>
    <property type="molecule type" value="Genomic_DNA"/>
</dbReference>
<dbReference type="InterPro" id="IPR011006">
    <property type="entry name" value="CheY-like_superfamily"/>
</dbReference>
<feature type="domain" description="Response regulatory" evidence="1">
    <location>
        <begin position="26"/>
        <end position="151"/>
    </location>
</feature>
<dbReference type="CDD" id="cd17557">
    <property type="entry name" value="REC_Rcp-like"/>
    <property type="match status" value="1"/>
</dbReference>
<proteinExistence type="predicted"/>
<gene>
    <name evidence="2" type="primary">rcp1_4</name>
    <name evidence="2" type="ORF">SDC9_144905</name>
</gene>
<comment type="caution">
    <text evidence="2">The sequence shown here is derived from an EMBL/GenBank/DDBJ whole genome shotgun (WGS) entry which is preliminary data.</text>
</comment>
<dbReference type="Pfam" id="PF00072">
    <property type="entry name" value="Response_reg"/>
    <property type="match status" value="1"/>
</dbReference>
<protein>
    <submittedName>
        <fullName evidence="2">Response regulator rcp1</fullName>
    </submittedName>
</protein>
<dbReference type="PANTHER" id="PTHR44520:SF2">
    <property type="entry name" value="RESPONSE REGULATOR RCP1"/>
    <property type="match status" value="1"/>
</dbReference>
<dbReference type="InterPro" id="IPR001789">
    <property type="entry name" value="Sig_transdc_resp-reg_receiver"/>
</dbReference>
<dbReference type="InterPro" id="IPR052893">
    <property type="entry name" value="TCS_response_regulator"/>
</dbReference>
<dbReference type="SMART" id="SM00448">
    <property type="entry name" value="REC"/>
    <property type="match status" value="1"/>
</dbReference>
<dbReference type="SUPFAM" id="SSF52172">
    <property type="entry name" value="CheY-like"/>
    <property type="match status" value="1"/>
</dbReference>
<reference evidence="2" key="1">
    <citation type="submission" date="2019-08" db="EMBL/GenBank/DDBJ databases">
        <authorList>
            <person name="Kucharzyk K."/>
            <person name="Murdoch R.W."/>
            <person name="Higgins S."/>
            <person name="Loffler F."/>
        </authorList>
    </citation>
    <scope>NUCLEOTIDE SEQUENCE</scope>
</reference>
<dbReference type="PROSITE" id="PS50110">
    <property type="entry name" value="RESPONSE_REGULATORY"/>
    <property type="match status" value="1"/>
</dbReference>
<evidence type="ECO:0000259" key="1">
    <source>
        <dbReference type="PROSITE" id="PS50110"/>
    </source>
</evidence>